<reference evidence="5" key="1">
    <citation type="journal article" date="2019" name="Int. J. Syst. Evol. Microbiol.">
        <title>The Global Catalogue of Microorganisms (GCM) 10K type strain sequencing project: providing services to taxonomists for standard genome sequencing and annotation.</title>
        <authorList>
            <consortium name="The Broad Institute Genomics Platform"/>
            <consortium name="The Broad Institute Genome Sequencing Center for Infectious Disease"/>
            <person name="Wu L."/>
            <person name="Ma J."/>
        </authorList>
    </citation>
    <scope>NUCLEOTIDE SEQUENCE [LARGE SCALE GENOMIC DNA]</scope>
    <source>
        <strain evidence="5">JCM 17923</strain>
    </source>
</reference>
<protein>
    <recommendedName>
        <fullName evidence="3">Copper-binding protein MbnP-like domain-containing protein</fullName>
    </recommendedName>
</protein>
<proteinExistence type="predicted"/>
<dbReference type="RefSeq" id="WP_345237067.1">
    <property type="nucleotide sequence ID" value="NZ_BAABGZ010000067.1"/>
</dbReference>
<evidence type="ECO:0000313" key="4">
    <source>
        <dbReference type="EMBL" id="GAA4363107.1"/>
    </source>
</evidence>
<feature type="chain" id="PRO_5045156922" description="Copper-binding protein MbnP-like domain-containing protein" evidence="2">
    <location>
        <begin position="22"/>
        <end position="271"/>
    </location>
</feature>
<sequence length="271" mass="29239">MNLHKLNCFLLLLLAACTATKPEDAPAPEPSTAPLAVTVENLVGTAPLTLDTRTYSSPAGESFTVSTFNYYLSNFKLQRADGSEYVVPESYFLVKEERPGSGRPDGKRFVLPDIPVGEYTGISFLIGVDEERNSAGAQSGALSPSNGMFWSWAQGYIFLMMEGNSPQSGDAATRLLSYHIGGVRTPNTLREVAPALPQGTVIRVRGGRTPALQLRTNLLRLFEGPYPVRFGTDFFAVGGPEANRMASNYSGSTQRSVPGRSSMFTIAGVQE</sequence>
<gene>
    <name evidence="4" type="ORF">GCM10023185_31580</name>
</gene>
<accession>A0ABP8IMX7</accession>
<evidence type="ECO:0000313" key="5">
    <source>
        <dbReference type="Proteomes" id="UP001501153"/>
    </source>
</evidence>
<keyword evidence="5" id="KW-1185">Reference proteome</keyword>
<dbReference type="EMBL" id="BAABGZ010000067">
    <property type="protein sequence ID" value="GAA4363107.1"/>
    <property type="molecule type" value="Genomic_DNA"/>
</dbReference>
<comment type="caution">
    <text evidence="4">The sequence shown here is derived from an EMBL/GenBank/DDBJ whole genome shotgun (WGS) entry which is preliminary data.</text>
</comment>
<dbReference type="Pfam" id="PF20243">
    <property type="entry name" value="MbnP"/>
    <property type="match status" value="1"/>
</dbReference>
<feature type="signal peptide" evidence="2">
    <location>
        <begin position="1"/>
        <end position="21"/>
    </location>
</feature>
<dbReference type="PROSITE" id="PS51257">
    <property type="entry name" value="PROKAR_LIPOPROTEIN"/>
    <property type="match status" value="1"/>
</dbReference>
<keyword evidence="2" id="KW-0732">Signal</keyword>
<evidence type="ECO:0000256" key="1">
    <source>
        <dbReference type="SAM" id="MobiDB-lite"/>
    </source>
</evidence>
<feature type="domain" description="Copper-binding protein MbnP-like" evidence="3">
    <location>
        <begin position="33"/>
        <end position="224"/>
    </location>
</feature>
<dbReference type="Proteomes" id="UP001501153">
    <property type="component" value="Unassembled WGS sequence"/>
</dbReference>
<evidence type="ECO:0000259" key="3">
    <source>
        <dbReference type="Pfam" id="PF20243"/>
    </source>
</evidence>
<dbReference type="InterPro" id="IPR046863">
    <property type="entry name" value="MbnP-like_dom"/>
</dbReference>
<name>A0ABP8IMX7_9BACT</name>
<evidence type="ECO:0000256" key="2">
    <source>
        <dbReference type="SAM" id="SignalP"/>
    </source>
</evidence>
<feature type="region of interest" description="Disordered" evidence="1">
    <location>
        <begin position="248"/>
        <end position="271"/>
    </location>
</feature>
<organism evidence="4 5">
    <name type="scientific">Hymenobacter saemangeumensis</name>
    <dbReference type="NCBI Taxonomy" id="1084522"/>
    <lineage>
        <taxon>Bacteria</taxon>
        <taxon>Pseudomonadati</taxon>
        <taxon>Bacteroidota</taxon>
        <taxon>Cytophagia</taxon>
        <taxon>Cytophagales</taxon>
        <taxon>Hymenobacteraceae</taxon>
        <taxon>Hymenobacter</taxon>
    </lineage>
</organism>